<keyword evidence="1" id="KW-0812">Transmembrane</keyword>
<accession>A0AAD2D5V5</accession>
<feature type="transmembrane region" description="Helical" evidence="1">
    <location>
        <begin position="15"/>
        <end position="31"/>
    </location>
</feature>
<sequence>MIGHKLEYSVSRKKILIYFMIILYLLNKTGSDNKRNIIRSSRSCSFNFESAFVYFNVFLKFK</sequence>
<evidence type="ECO:0000313" key="2">
    <source>
        <dbReference type="EMBL" id="CAI2380738.1"/>
    </source>
</evidence>
<protein>
    <submittedName>
        <fullName evidence="2">Uncharacterized protein</fullName>
    </submittedName>
</protein>
<keyword evidence="1" id="KW-1133">Transmembrane helix</keyword>
<organism evidence="2 3">
    <name type="scientific">Euplotes crassus</name>
    <dbReference type="NCBI Taxonomy" id="5936"/>
    <lineage>
        <taxon>Eukaryota</taxon>
        <taxon>Sar</taxon>
        <taxon>Alveolata</taxon>
        <taxon>Ciliophora</taxon>
        <taxon>Intramacronucleata</taxon>
        <taxon>Spirotrichea</taxon>
        <taxon>Hypotrichia</taxon>
        <taxon>Euplotida</taxon>
        <taxon>Euplotidae</taxon>
        <taxon>Moneuplotes</taxon>
    </lineage>
</organism>
<comment type="caution">
    <text evidence="2">The sequence shown here is derived from an EMBL/GenBank/DDBJ whole genome shotgun (WGS) entry which is preliminary data.</text>
</comment>
<dbReference type="AlphaFoldDB" id="A0AAD2D5V5"/>
<evidence type="ECO:0000313" key="3">
    <source>
        <dbReference type="Proteomes" id="UP001295684"/>
    </source>
</evidence>
<gene>
    <name evidence="2" type="ORF">ECRASSUSDP1_LOCUS22178</name>
</gene>
<reference evidence="2" key="1">
    <citation type="submission" date="2023-07" db="EMBL/GenBank/DDBJ databases">
        <authorList>
            <consortium name="AG Swart"/>
            <person name="Singh M."/>
            <person name="Singh A."/>
            <person name="Seah K."/>
            <person name="Emmerich C."/>
        </authorList>
    </citation>
    <scope>NUCLEOTIDE SEQUENCE</scope>
    <source>
        <strain evidence="2">DP1</strain>
    </source>
</reference>
<keyword evidence="3" id="KW-1185">Reference proteome</keyword>
<name>A0AAD2D5V5_EUPCR</name>
<dbReference type="EMBL" id="CAMPGE010022717">
    <property type="protein sequence ID" value="CAI2380738.1"/>
    <property type="molecule type" value="Genomic_DNA"/>
</dbReference>
<dbReference type="Proteomes" id="UP001295684">
    <property type="component" value="Unassembled WGS sequence"/>
</dbReference>
<keyword evidence="1" id="KW-0472">Membrane</keyword>
<proteinExistence type="predicted"/>
<evidence type="ECO:0000256" key="1">
    <source>
        <dbReference type="SAM" id="Phobius"/>
    </source>
</evidence>